<dbReference type="AlphaFoldDB" id="A0AAW1Z722"/>
<keyword evidence="1" id="KW-0812">Transmembrane</keyword>
<feature type="transmembrane region" description="Helical" evidence="1">
    <location>
        <begin position="256"/>
        <end position="278"/>
    </location>
</feature>
<dbReference type="GO" id="GO:0005829">
    <property type="term" value="C:cytosol"/>
    <property type="evidence" value="ECO:0007669"/>
    <property type="project" value="TreeGrafter"/>
</dbReference>
<name>A0AAW1Z722_CULAL</name>
<dbReference type="PANTHER" id="PTHR15644">
    <property type="entry name" value="OSTEOPETROSIS ASSOCIATED TRANSMEMBRANE PROTEIN 1"/>
    <property type="match status" value="1"/>
</dbReference>
<dbReference type="PANTHER" id="PTHR15644:SF2">
    <property type="entry name" value="OSTEOPETROSIS-ASSOCIATED TRANSMEMBRANE PROTEIN 1"/>
    <property type="match status" value="1"/>
</dbReference>
<comment type="caution">
    <text evidence="2">The sequence shown here is derived from an EMBL/GenBank/DDBJ whole genome shotgun (WGS) entry which is preliminary data.</text>
</comment>
<evidence type="ECO:0008006" key="4">
    <source>
        <dbReference type="Google" id="ProtNLM"/>
    </source>
</evidence>
<evidence type="ECO:0000313" key="3">
    <source>
        <dbReference type="Proteomes" id="UP001479290"/>
    </source>
</evidence>
<evidence type="ECO:0000256" key="1">
    <source>
        <dbReference type="SAM" id="Phobius"/>
    </source>
</evidence>
<protein>
    <recommendedName>
        <fullName evidence="4">Osteopetrosis associated transmembrane protein 1</fullName>
    </recommendedName>
</protein>
<dbReference type="InterPro" id="IPR019172">
    <property type="entry name" value="Osteopetrosis-assoc_TM_1"/>
</dbReference>
<keyword evidence="3" id="KW-1185">Reference proteome</keyword>
<gene>
    <name evidence="2" type="ORF">ABG768_014325</name>
</gene>
<dbReference type="Pfam" id="PF09777">
    <property type="entry name" value="OSTMP1"/>
    <property type="match status" value="1"/>
</dbReference>
<dbReference type="EMBL" id="JAWDJR010000020">
    <property type="protein sequence ID" value="KAK9956603.1"/>
    <property type="molecule type" value="Genomic_DNA"/>
</dbReference>
<proteinExistence type="predicted"/>
<keyword evidence="1" id="KW-1133">Transmembrane helix</keyword>
<dbReference type="Proteomes" id="UP001479290">
    <property type="component" value="Unassembled WGS sequence"/>
</dbReference>
<accession>A0AAW1Z722</accession>
<sequence length="307" mass="34909">MDLLTKCTFVVSCLFAGWMITLITGANCLVYPSETSVDGAIKLPSAVIPVSQASRLGFFSSLSLSSTFPEDLEVNEYCIELLHIYGQRYVTYANCLVSYARPVKICQNCYTYFSNLNEIYNNISSDKLGPGNVSCHDSLMRSDRLMLLYTLYNKIEEIWTSAECEQCLTGDPKALSNGTVNFMATLNQSLTCFEQYQRNHSELCKDCKASYKRLNELYGRMEKNQTLCIDIEDAMNMTRRLWSKNYGCSVPREETVAVIAVSSFMLFLPIIFYLSSFLHSEQKKRKLIHPKRAKSSSSLMNIQDKFS</sequence>
<evidence type="ECO:0000313" key="2">
    <source>
        <dbReference type="EMBL" id="KAK9956603.1"/>
    </source>
</evidence>
<keyword evidence="1" id="KW-0472">Membrane</keyword>
<reference evidence="2 3" key="1">
    <citation type="submission" date="2024-05" db="EMBL/GenBank/DDBJ databases">
        <title>A high-quality chromosomal-level genome assembly of Topmouth culter (Culter alburnus).</title>
        <authorList>
            <person name="Zhao H."/>
        </authorList>
    </citation>
    <scope>NUCLEOTIDE SEQUENCE [LARGE SCALE GENOMIC DNA]</scope>
    <source>
        <strain evidence="2">CATC2023</strain>
        <tissue evidence="2">Muscle</tissue>
    </source>
</reference>
<organism evidence="2 3">
    <name type="scientific">Culter alburnus</name>
    <name type="common">Topmouth culter</name>
    <dbReference type="NCBI Taxonomy" id="194366"/>
    <lineage>
        <taxon>Eukaryota</taxon>
        <taxon>Metazoa</taxon>
        <taxon>Chordata</taxon>
        <taxon>Craniata</taxon>
        <taxon>Vertebrata</taxon>
        <taxon>Euteleostomi</taxon>
        <taxon>Actinopterygii</taxon>
        <taxon>Neopterygii</taxon>
        <taxon>Teleostei</taxon>
        <taxon>Ostariophysi</taxon>
        <taxon>Cypriniformes</taxon>
        <taxon>Xenocyprididae</taxon>
        <taxon>Xenocypridinae</taxon>
        <taxon>Culter</taxon>
    </lineage>
</organism>